<feature type="domain" description="RMT2" evidence="11">
    <location>
        <begin position="158"/>
        <end position="404"/>
    </location>
</feature>
<dbReference type="InterPro" id="IPR026480">
    <property type="entry name" value="RMT2_dom"/>
</dbReference>
<evidence type="ECO:0000256" key="9">
    <source>
        <dbReference type="ARBA" id="ARBA00023034"/>
    </source>
</evidence>
<dbReference type="InterPro" id="IPR051038">
    <property type="entry name" value="RMT2/GAMT_Mtase"/>
</dbReference>
<dbReference type="GO" id="GO:0005634">
    <property type="term" value="C:nucleus"/>
    <property type="evidence" value="ECO:0007669"/>
    <property type="project" value="TreeGrafter"/>
</dbReference>
<dbReference type="GO" id="GO:0048193">
    <property type="term" value="P:Golgi vesicle transport"/>
    <property type="evidence" value="ECO:0007669"/>
    <property type="project" value="UniProtKB-ARBA"/>
</dbReference>
<proteinExistence type="predicted"/>
<dbReference type="Gene3D" id="3.40.50.150">
    <property type="entry name" value="Vaccinia Virus protein VP39"/>
    <property type="match status" value="1"/>
</dbReference>
<dbReference type="GO" id="GO:0019702">
    <property type="term" value="F:protein arginine N5-methyltransferase activity"/>
    <property type="evidence" value="ECO:0007669"/>
    <property type="project" value="TreeGrafter"/>
</dbReference>
<keyword evidence="8" id="KW-0931">ER-Golgi transport</keyword>
<keyword evidence="13" id="KW-1185">Reference proteome</keyword>
<evidence type="ECO:0000256" key="5">
    <source>
        <dbReference type="ARBA" id="ARBA00022679"/>
    </source>
</evidence>
<organism evidence="12 13">
    <name type="scientific">Leucocoprinus leucothites</name>
    <dbReference type="NCBI Taxonomy" id="201217"/>
    <lineage>
        <taxon>Eukaryota</taxon>
        <taxon>Fungi</taxon>
        <taxon>Dikarya</taxon>
        <taxon>Basidiomycota</taxon>
        <taxon>Agaricomycotina</taxon>
        <taxon>Agaricomycetes</taxon>
        <taxon>Agaricomycetidae</taxon>
        <taxon>Agaricales</taxon>
        <taxon>Agaricineae</taxon>
        <taxon>Agaricaceae</taxon>
        <taxon>Leucocoprinus</taxon>
    </lineage>
</organism>
<dbReference type="PANTHER" id="PTHR32379:SF1">
    <property type="entry name" value="GUANIDINOACETATE N-METHYLTRANSFERASE"/>
    <property type="match status" value="1"/>
</dbReference>
<sequence length="632" mass="69958">MGETVDTSEIAAQLGEQLIEAILQNAPTTDIQSLVETGAPVWYQNEAEGMSPLHAAAYTRNFELVQFLIGKGAVWNAGASNGSVNATITGSTHTGGHDLVDYLQNTAGDIALSYNDEEIYYAIRNEGIRAELLLNLLSSRGGLAPNSSTNLILQETDATAASSSENFLSSKLRYTKDETGQDICFISVDGEDIGVMMGWETPIMMETVQSIYDSLPERDNLKVLNVGFGLGIIDRLFQALPSPPAQHVIIEPHPDVIRYMRENSWHMKPGVKILEGKWQDFVEKEELIGLGGFDVVYVDTFSENYQDLRQFFGHLPNLLSGPHARFSFFNGLGATNPLFYDVYSHISELHLADIGLDVQWSNVDARPQNPVINHTMKSFATKFQSRTLNLGLIVCPSTLHFGPIFINSYTSGFAHNDHIQPLHFRPPECSHCTCVYYHDWHRTKRPRPAAEGNILPAVSQVVSPAAIAEKASANTSTFSSPRNTLSSSTGIVVASNENPARSAPPLSVAQQPSTINAGLPFDEEAKLVYGVVLSLRNMVKKLSGRDESFTSYRTSTYKLHLHETVSGYKFIMLTDPKTDSLRFVLRQIYAGPFVEYVVRNPLVNMDSKEYGIDNEYFRTSVDRLVRGLSIFA</sequence>
<feature type="repeat" description="ANK" evidence="10">
    <location>
        <begin position="48"/>
        <end position="80"/>
    </location>
</feature>
<keyword evidence="5" id="KW-0808">Transferase</keyword>
<evidence type="ECO:0000256" key="3">
    <source>
        <dbReference type="ARBA" id="ARBA00022448"/>
    </source>
</evidence>
<keyword evidence="7" id="KW-0256">Endoplasmic reticulum</keyword>
<protein>
    <recommendedName>
        <fullName evidence="11">RMT2 domain-containing protein</fullName>
    </recommendedName>
</protein>
<dbReference type="SMART" id="SM00248">
    <property type="entry name" value="ANK"/>
    <property type="match status" value="1"/>
</dbReference>
<dbReference type="Gene3D" id="1.25.40.20">
    <property type="entry name" value="Ankyrin repeat-containing domain"/>
    <property type="match status" value="1"/>
</dbReference>
<dbReference type="SMART" id="SM01399">
    <property type="entry name" value="Sybindin"/>
    <property type="match status" value="1"/>
</dbReference>
<dbReference type="PROSITE" id="PS51559">
    <property type="entry name" value="SAM_RMT2"/>
    <property type="match status" value="1"/>
</dbReference>
<dbReference type="InterPro" id="IPR007233">
    <property type="entry name" value="TRAPPC"/>
</dbReference>
<comment type="caution">
    <text evidence="12">The sequence shown here is derived from an EMBL/GenBank/DDBJ whole genome shotgun (WGS) entry which is preliminary data.</text>
</comment>
<dbReference type="PROSITE" id="PS50088">
    <property type="entry name" value="ANK_REPEAT"/>
    <property type="match status" value="1"/>
</dbReference>
<reference evidence="12 13" key="1">
    <citation type="journal article" date="2020" name="ISME J.">
        <title>Uncovering the hidden diversity of litter-decomposition mechanisms in mushroom-forming fungi.</title>
        <authorList>
            <person name="Floudas D."/>
            <person name="Bentzer J."/>
            <person name="Ahren D."/>
            <person name="Johansson T."/>
            <person name="Persson P."/>
            <person name="Tunlid A."/>
        </authorList>
    </citation>
    <scope>NUCLEOTIDE SEQUENCE [LARGE SCALE GENOMIC DNA]</scope>
    <source>
        <strain evidence="12 13">CBS 146.42</strain>
    </source>
</reference>
<evidence type="ECO:0000259" key="11">
    <source>
        <dbReference type="PROSITE" id="PS51559"/>
    </source>
</evidence>
<keyword evidence="10" id="KW-0040">ANK repeat</keyword>
<dbReference type="InterPro" id="IPR029063">
    <property type="entry name" value="SAM-dependent_MTases_sf"/>
</dbReference>
<dbReference type="SUPFAM" id="SSF53335">
    <property type="entry name" value="S-adenosyl-L-methionine-dependent methyltransferases"/>
    <property type="match status" value="1"/>
</dbReference>
<name>A0A8H5D6Z8_9AGAR</name>
<dbReference type="GO" id="GO:0032259">
    <property type="term" value="P:methylation"/>
    <property type="evidence" value="ECO:0007669"/>
    <property type="project" value="UniProtKB-KW"/>
</dbReference>
<dbReference type="InterPro" id="IPR011012">
    <property type="entry name" value="Longin-like_dom_sf"/>
</dbReference>
<keyword evidence="3" id="KW-0813">Transport</keyword>
<evidence type="ECO:0000256" key="8">
    <source>
        <dbReference type="ARBA" id="ARBA00022892"/>
    </source>
</evidence>
<dbReference type="SUPFAM" id="SSF64356">
    <property type="entry name" value="SNARE-like"/>
    <property type="match status" value="1"/>
</dbReference>
<dbReference type="Pfam" id="PF04099">
    <property type="entry name" value="Sybindin"/>
    <property type="match status" value="1"/>
</dbReference>
<keyword evidence="9" id="KW-0333">Golgi apparatus</keyword>
<keyword evidence="6" id="KW-0949">S-adenosyl-L-methionine</keyword>
<dbReference type="AlphaFoldDB" id="A0A8H5D6Z8"/>
<dbReference type="GO" id="GO:0005794">
    <property type="term" value="C:Golgi apparatus"/>
    <property type="evidence" value="ECO:0007669"/>
    <property type="project" value="UniProtKB-SubCell"/>
</dbReference>
<dbReference type="Proteomes" id="UP000559027">
    <property type="component" value="Unassembled WGS sequence"/>
</dbReference>
<evidence type="ECO:0000256" key="6">
    <source>
        <dbReference type="ARBA" id="ARBA00022691"/>
    </source>
</evidence>
<gene>
    <name evidence="12" type="ORF">D9756_005333</name>
</gene>
<accession>A0A8H5D6Z8</accession>
<dbReference type="PROSITE" id="PS50297">
    <property type="entry name" value="ANK_REP_REGION"/>
    <property type="match status" value="1"/>
</dbReference>
<dbReference type="Gene3D" id="3.30.450.70">
    <property type="match status" value="1"/>
</dbReference>
<evidence type="ECO:0000313" key="12">
    <source>
        <dbReference type="EMBL" id="KAF5354660.1"/>
    </source>
</evidence>
<dbReference type="InterPro" id="IPR002110">
    <property type="entry name" value="Ankyrin_rpt"/>
</dbReference>
<evidence type="ECO:0000256" key="1">
    <source>
        <dbReference type="ARBA" id="ARBA00004240"/>
    </source>
</evidence>
<evidence type="ECO:0000313" key="13">
    <source>
        <dbReference type="Proteomes" id="UP000559027"/>
    </source>
</evidence>
<evidence type="ECO:0000256" key="7">
    <source>
        <dbReference type="ARBA" id="ARBA00022824"/>
    </source>
</evidence>
<dbReference type="GO" id="GO:0005783">
    <property type="term" value="C:endoplasmic reticulum"/>
    <property type="evidence" value="ECO:0007669"/>
    <property type="project" value="UniProtKB-SubCell"/>
</dbReference>
<evidence type="ECO:0000256" key="4">
    <source>
        <dbReference type="ARBA" id="ARBA00022603"/>
    </source>
</evidence>
<dbReference type="CDD" id="cd14855">
    <property type="entry name" value="TRAPPC1_MUM2"/>
    <property type="match status" value="1"/>
</dbReference>
<dbReference type="Pfam" id="PF13637">
    <property type="entry name" value="Ank_4"/>
    <property type="match status" value="1"/>
</dbReference>
<keyword evidence="4" id="KW-0489">Methyltransferase</keyword>
<evidence type="ECO:0000256" key="10">
    <source>
        <dbReference type="PROSITE-ProRule" id="PRU00023"/>
    </source>
</evidence>
<dbReference type="EMBL" id="JAACJO010000008">
    <property type="protein sequence ID" value="KAF5354660.1"/>
    <property type="molecule type" value="Genomic_DNA"/>
</dbReference>
<comment type="subcellular location">
    <subcellularLocation>
        <location evidence="1">Endoplasmic reticulum</location>
    </subcellularLocation>
    <subcellularLocation>
        <location evidence="2">Golgi apparatus</location>
    </subcellularLocation>
</comment>
<dbReference type="InterPro" id="IPR036770">
    <property type="entry name" value="Ankyrin_rpt-contain_sf"/>
</dbReference>
<dbReference type="OrthoDB" id="19014at2759"/>
<dbReference type="SUPFAM" id="SSF48403">
    <property type="entry name" value="Ankyrin repeat"/>
    <property type="match status" value="1"/>
</dbReference>
<dbReference type="GO" id="GO:0030008">
    <property type="term" value="C:TRAPP complex"/>
    <property type="evidence" value="ECO:0007669"/>
    <property type="project" value="InterPro"/>
</dbReference>
<evidence type="ECO:0000256" key="2">
    <source>
        <dbReference type="ARBA" id="ARBA00004555"/>
    </source>
</evidence>
<dbReference type="PANTHER" id="PTHR32379">
    <property type="entry name" value="GUANIDINOACETATE N-METHYLTRANSFERASE"/>
    <property type="match status" value="1"/>
</dbReference>